<feature type="domain" description="HTH luxR-type" evidence="3">
    <location>
        <begin position="851"/>
        <end position="916"/>
    </location>
</feature>
<gene>
    <name evidence="4" type="ORF">ELQ94_08860</name>
</gene>
<dbReference type="SMART" id="SM00421">
    <property type="entry name" value="HTH_LUXR"/>
    <property type="match status" value="1"/>
</dbReference>
<dbReference type="Gene3D" id="3.40.50.300">
    <property type="entry name" value="P-loop containing nucleotide triphosphate hydrolases"/>
    <property type="match status" value="1"/>
</dbReference>
<dbReference type="Pfam" id="PF13191">
    <property type="entry name" value="AAA_16"/>
    <property type="match status" value="1"/>
</dbReference>
<dbReference type="SUPFAM" id="SSF52540">
    <property type="entry name" value="P-loop containing nucleoside triphosphate hydrolases"/>
    <property type="match status" value="1"/>
</dbReference>
<reference evidence="4 5" key="1">
    <citation type="submission" date="2018-12" db="EMBL/GenBank/DDBJ databases">
        <authorList>
            <person name="Li F."/>
        </authorList>
    </citation>
    <scope>NUCLEOTIDE SEQUENCE [LARGE SCALE GENOMIC DNA]</scope>
    <source>
        <strain evidence="4 5">EGI 6500705</strain>
    </source>
</reference>
<evidence type="ECO:0000259" key="3">
    <source>
        <dbReference type="PROSITE" id="PS50043"/>
    </source>
</evidence>
<dbReference type="GO" id="GO:0006355">
    <property type="term" value="P:regulation of DNA-templated transcription"/>
    <property type="evidence" value="ECO:0007669"/>
    <property type="project" value="InterPro"/>
</dbReference>
<evidence type="ECO:0000313" key="5">
    <source>
        <dbReference type="Proteomes" id="UP000274909"/>
    </source>
</evidence>
<dbReference type="Gene3D" id="1.10.10.10">
    <property type="entry name" value="Winged helix-like DNA-binding domain superfamily/Winged helix DNA-binding domain"/>
    <property type="match status" value="1"/>
</dbReference>
<protein>
    <submittedName>
        <fullName evidence="4">Helix-turn-helix transcriptional regulator</fullName>
    </submittedName>
</protein>
<name>A0A3S0WZR5_9MICO</name>
<dbReference type="InterPro" id="IPR016032">
    <property type="entry name" value="Sig_transdc_resp-reg_C-effctor"/>
</dbReference>
<dbReference type="Proteomes" id="UP000274909">
    <property type="component" value="Unassembled WGS sequence"/>
</dbReference>
<dbReference type="SUPFAM" id="SSF46894">
    <property type="entry name" value="C-terminal effector domain of the bipartite response regulators"/>
    <property type="match status" value="1"/>
</dbReference>
<dbReference type="OrthoDB" id="483at2"/>
<dbReference type="CDD" id="cd06170">
    <property type="entry name" value="LuxR_C_like"/>
    <property type="match status" value="1"/>
</dbReference>
<evidence type="ECO:0000256" key="1">
    <source>
        <dbReference type="ARBA" id="ARBA00022741"/>
    </source>
</evidence>
<dbReference type="GO" id="GO:0003677">
    <property type="term" value="F:DNA binding"/>
    <property type="evidence" value="ECO:0007669"/>
    <property type="project" value="InterPro"/>
</dbReference>
<dbReference type="InterPro" id="IPR041664">
    <property type="entry name" value="AAA_16"/>
</dbReference>
<dbReference type="GO" id="GO:0005524">
    <property type="term" value="F:ATP binding"/>
    <property type="evidence" value="ECO:0007669"/>
    <property type="project" value="UniProtKB-KW"/>
</dbReference>
<dbReference type="AlphaFoldDB" id="A0A3S0WZR5"/>
<dbReference type="PRINTS" id="PR00038">
    <property type="entry name" value="HTHLUXR"/>
</dbReference>
<dbReference type="InterPro" id="IPR000792">
    <property type="entry name" value="Tscrpt_reg_LuxR_C"/>
</dbReference>
<proteinExistence type="predicted"/>
<organism evidence="4 5">
    <name type="scientific">Labedella endophytica</name>
    <dbReference type="NCBI Taxonomy" id="1523160"/>
    <lineage>
        <taxon>Bacteria</taxon>
        <taxon>Bacillati</taxon>
        <taxon>Actinomycetota</taxon>
        <taxon>Actinomycetes</taxon>
        <taxon>Micrococcales</taxon>
        <taxon>Microbacteriaceae</taxon>
        <taxon>Labedella</taxon>
    </lineage>
</organism>
<comment type="caution">
    <text evidence="4">The sequence shown here is derived from an EMBL/GenBank/DDBJ whole genome shotgun (WGS) entry which is preliminary data.</text>
</comment>
<dbReference type="PROSITE" id="PS50043">
    <property type="entry name" value="HTH_LUXR_2"/>
    <property type="match status" value="1"/>
</dbReference>
<evidence type="ECO:0000313" key="4">
    <source>
        <dbReference type="EMBL" id="RUR02066.1"/>
    </source>
</evidence>
<keyword evidence="2" id="KW-0067">ATP-binding</keyword>
<dbReference type="InterPro" id="IPR036388">
    <property type="entry name" value="WH-like_DNA-bd_sf"/>
</dbReference>
<dbReference type="PANTHER" id="PTHR16305:SF35">
    <property type="entry name" value="TRANSCRIPTIONAL ACTIVATOR DOMAIN"/>
    <property type="match status" value="1"/>
</dbReference>
<dbReference type="EMBL" id="RZGZ01000002">
    <property type="protein sequence ID" value="RUR02066.1"/>
    <property type="molecule type" value="Genomic_DNA"/>
</dbReference>
<evidence type="ECO:0000256" key="2">
    <source>
        <dbReference type="ARBA" id="ARBA00022840"/>
    </source>
</evidence>
<accession>A0A3S0WZR5</accession>
<dbReference type="InterPro" id="IPR027417">
    <property type="entry name" value="P-loop_NTPase"/>
</dbReference>
<keyword evidence="5" id="KW-1185">Reference proteome</keyword>
<dbReference type="GO" id="GO:0004016">
    <property type="term" value="F:adenylate cyclase activity"/>
    <property type="evidence" value="ECO:0007669"/>
    <property type="project" value="TreeGrafter"/>
</dbReference>
<dbReference type="GO" id="GO:0005737">
    <property type="term" value="C:cytoplasm"/>
    <property type="evidence" value="ECO:0007669"/>
    <property type="project" value="TreeGrafter"/>
</dbReference>
<dbReference type="PANTHER" id="PTHR16305">
    <property type="entry name" value="TESTICULAR SOLUBLE ADENYLYL CYCLASE"/>
    <property type="match status" value="1"/>
</dbReference>
<keyword evidence="1" id="KW-0547">Nucleotide-binding</keyword>
<dbReference type="Pfam" id="PF00196">
    <property type="entry name" value="GerE"/>
    <property type="match status" value="1"/>
</dbReference>
<sequence>MWRIGDAQVPLVGRAEERRVLAALVSAARDGSGGSLVVRGDPGIGKTSLVRAATAQLTDVLLLSVDGFEAESTLPFAGVQRIGMPLADHIDALPPRFATALRVATGYAAGPPPEPFLVGLALLALIAESTTGGPVVVVVDDAHLLDPESLGALAFVARRLDAESILLLIALRDGAPADALLAGLPELRLTGLDVPAAVALVSRSSEQPIDPVVAVRVAEETGGNPLALVDLARDLTPGRLSELSLSEGPVPIGHRLEGHYLATVRAHDPDVQSWLLVAAAASGGDPLLIERAVDRLGIPARAATAAEAAGLVSVGTTIRFRHPLVRSAVYGGAAAQDRRHAHTALGAEALARGLVELAAWHRAEAAFGVDDDAADRLQEVADRAGRRGGFASRARLLARAADLTSMGPRRAARLLDAAEAAGLAGAARLALDLVDRIPGEQLDDVQRGRTIAVRASLAAFLADPVHVARASAEMLDAADAFAPTAPERERRALLFAFQYALPAERSLAGTTVDAIGRRIRSAVGERADDPLGIILSALASLILDAPAEAAPRLRTAVATLHARPDDDILDYGALGAVLCTALWDGETGDDLLNRLVRVARERGSLRILDAALWTQSLLRLGRGDPAAAGRSLEHVREVRRAMGFPAEHVVNAAQLAWSGAPPATVLGIAEAVLALGFGGVHSSGVRAVAIQDIAAGHYRDAFERLKPFVEEPFLHITPHELTDFVEAAERSGNGTAALAAMERLEPVSAAIDSPWLTGVVTRCRALLLGDALEAEPLHRGAVDLLSEAGTPADLGRAHLLYGEWLRRQRRRRDARTELRLALDVFERVEAPVFAARARAELEKTGDRQAEVRADPSSLTPQESAVARLAARGRTNAEIASALFISTSTVDYHLRKVFQKLGISSRRLLAERLGLLDP</sequence>